<dbReference type="Pfam" id="PF08386">
    <property type="entry name" value="Abhydrolase_4"/>
    <property type="match status" value="1"/>
</dbReference>
<organism evidence="2 3">
    <name type="scientific">Chrysochromulina tobinii</name>
    <dbReference type="NCBI Taxonomy" id="1460289"/>
    <lineage>
        <taxon>Eukaryota</taxon>
        <taxon>Haptista</taxon>
        <taxon>Haptophyta</taxon>
        <taxon>Prymnesiophyceae</taxon>
        <taxon>Prymnesiales</taxon>
        <taxon>Chrysochromulinaceae</taxon>
        <taxon>Chrysochromulina</taxon>
    </lineage>
</organism>
<dbReference type="PANTHER" id="PTHR43722:SF1">
    <property type="entry name" value="PROLINE IMINOPEPTIDASE"/>
    <property type="match status" value="1"/>
</dbReference>
<protein>
    <submittedName>
        <fullName evidence="2">Proline iminopeptidase</fullName>
    </submittedName>
</protein>
<dbReference type="AlphaFoldDB" id="A0A0M0JGZ1"/>
<dbReference type="GO" id="GO:0006508">
    <property type="term" value="P:proteolysis"/>
    <property type="evidence" value="ECO:0007669"/>
    <property type="project" value="InterPro"/>
</dbReference>
<reference evidence="3" key="1">
    <citation type="journal article" date="2015" name="PLoS Genet.">
        <title>Genome Sequence and Transcriptome Analyses of Chrysochromulina tobin: Metabolic Tools for Enhanced Algal Fitness in the Prominent Order Prymnesiales (Haptophyceae).</title>
        <authorList>
            <person name="Hovde B.T."/>
            <person name="Deodato C.R."/>
            <person name="Hunsperger H.M."/>
            <person name="Ryken S.A."/>
            <person name="Yost W."/>
            <person name="Jha R.K."/>
            <person name="Patterson J."/>
            <person name="Monnat R.J. Jr."/>
            <person name="Barlow S.B."/>
            <person name="Starkenburg S.R."/>
            <person name="Cattolico R.A."/>
        </authorList>
    </citation>
    <scope>NUCLEOTIDE SEQUENCE</scope>
    <source>
        <strain evidence="3">CCMP291</strain>
    </source>
</reference>
<accession>A0A0M0JGZ1</accession>
<dbReference type="InterPro" id="IPR013595">
    <property type="entry name" value="Pept_S33_TAP-like_C"/>
</dbReference>
<gene>
    <name evidence="2" type="ORF">Ctob_005018</name>
</gene>
<name>A0A0M0JGZ1_9EUKA</name>
<proteinExistence type="predicted"/>
<dbReference type="GO" id="GO:0004177">
    <property type="term" value="F:aminopeptidase activity"/>
    <property type="evidence" value="ECO:0007669"/>
    <property type="project" value="UniProtKB-EC"/>
</dbReference>
<evidence type="ECO:0000313" key="3">
    <source>
        <dbReference type="Proteomes" id="UP000037460"/>
    </source>
</evidence>
<sequence length="259" mass="29399">MLRPLELSFFYQDGASMIFPDAWAAYEAHIPPAERGDMIAAYHKRLTSTDEATRLAAAKQWTTWEMCTSFAKPNAEQIAKGEDPKFAEHFARIEAHYFVNKGFFPTETYLLDHVDRIRHIPTFIVQGRYDVVCPMRSAFDLSQAFPEAELVICGQSGHSANEPETISELVMACDRFKLDIRPVTDWTWLMSGQSGSPARLVQRPWPEYVPESSAAVGRKWDGYNLSALDEGPQSPLRKMPRSPFARKLEPLATTPQMIR</sequence>
<dbReference type="InterPro" id="IPR005944">
    <property type="entry name" value="Pro_iminopeptidase"/>
</dbReference>
<dbReference type="Gene3D" id="3.40.50.1820">
    <property type="entry name" value="alpha/beta hydrolase"/>
    <property type="match status" value="1"/>
</dbReference>
<dbReference type="GO" id="GO:0005737">
    <property type="term" value="C:cytoplasm"/>
    <property type="evidence" value="ECO:0007669"/>
    <property type="project" value="InterPro"/>
</dbReference>
<dbReference type="PANTHER" id="PTHR43722">
    <property type="entry name" value="PROLINE IMINOPEPTIDASE"/>
    <property type="match status" value="1"/>
</dbReference>
<comment type="caution">
    <text evidence="2">The sequence shown here is derived from an EMBL/GenBank/DDBJ whole genome shotgun (WGS) entry which is preliminary data.</text>
</comment>
<dbReference type="Proteomes" id="UP000037460">
    <property type="component" value="Unassembled WGS sequence"/>
</dbReference>
<feature type="domain" description="Peptidase S33 tripeptidyl aminopeptidase-like C-terminal" evidence="1">
    <location>
        <begin position="119"/>
        <end position="161"/>
    </location>
</feature>
<evidence type="ECO:0000259" key="1">
    <source>
        <dbReference type="Pfam" id="PF08386"/>
    </source>
</evidence>
<dbReference type="SUPFAM" id="SSF53474">
    <property type="entry name" value="alpha/beta-Hydrolases"/>
    <property type="match status" value="1"/>
</dbReference>
<dbReference type="OrthoDB" id="10249433at2759"/>
<dbReference type="InterPro" id="IPR029058">
    <property type="entry name" value="AB_hydrolase_fold"/>
</dbReference>
<evidence type="ECO:0000313" key="2">
    <source>
        <dbReference type="EMBL" id="KOO25854.1"/>
    </source>
</evidence>
<keyword evidence="3" id="KW-1185">Reference proteome</keyword>
<dbReference type="EMBL" id="JWZX01002920">
    <property type="protein sequence ID" value="KOO25854.1"/>
    <property type="molecule type" value="Genomic_DNA"/>
</dbReference>